<dbReference type="Proteomes" id="UP000625711">
    <property type="component" value="Unassembled WGS sequence"/>
</dbReference>
<reference evidence="8" key="1">
    <citation type="submission" date="2020-08" db="EMBL/GenBank/DDBJ databases">
        <title>Genome sequencing and assembly of the red palm weevil Rhynchophorus ferrugineus.</title>
        <authorList>
            <person name="Dias G.B."/>
            <person name="Bergman C.M."/>
            <person name="Manee M."/>
        </authorList>
    </citation>
    <scope>NUCLEOTIDE SEQUENCE</scope>
    <source>
        <strain evidence="8">AA-2017</strain>
        <tissue evidence="8">Whole larva</tissue>
    </source>
</reference>
<evidence type="ECO:0000256" key="2">
    <source>
        <dbReference type="ARBA" id="ARBA00022803"/>
    </source>
</evidence>
<accession>A0A834I0C9</accession>
<dbReference type="SMART" id="SM00028">
    <property type="entry name" value="TPR"/>
    <property type="match status" value="3"/>
</dbReference>
<dbReference type="Gene3D" id="3.10.50.40">
    <property type="match status" value="1"/>
</dbReference>
<organism evidence="8 9">
    <name type="scientific">Rhynchophorus ferrugineus</name>
    <name type="common">Red palm weevil</name>
    <name type="synonym">Curculio ferrugineus</name>
    <dbReference type="NCBI Taxonomy" id="354439"/>
    <lineage>
        <taxon>Eukaryota</taxon>
        <taxon>Metazoa</taxon>
        <taxon>Ecdysozoa</taxon>
        <taxon>Arthropoda</taxon>
        <taxon>Hexapoda</taxon>
        <taxon>Insecta</taxon>
        <taxon>Pterygota</taxon>
        <taxon>Neoptera</taxon>
        <taxon>Endopterygota</taxon>
        <taxon>Coleoptera</taxon>
        <taxon>Polyphaga</taxon>
        <taxon>Cucujiformia</taxon>
        <taxon>Curculionidae</taxon>
        <taxon>Dryophthorinae</taxon>
        <taxon>Rhynchophorus</taxon>
    </lineage>
</organism>
<dbReference type="PANTHER" id="PTHR46512:SF1">
    <property type="entry name" value="PEPTIDYLPROLYL ISOMERASE"/>
    <property type="match status" value="1"/>
</dbReference>
<keyword evidence="6" id="KW-0812">Transmembrane</keyword>
<keyword evidence="2 4" id="KW-0802">TPR repeat</keyword>
<evidence type="ECO:0000259" key="7">
    <source>
        <dbReference type="PROSITE" id="PS50059"/>
    </source>
</evidence>
<comment type="caution">
    <text evidence="8">The sequence shown here is derived from an EMBL/GenBank/DDBJ whole genome shotgun (WGS) entry which is preliminary data.</text>
</comment>
<feature type="region of interest" description="Disordered" evidence="5">
    <location>
        <begin position="444"/>
        <end position="466"/>
    </location>
</feature>
<dbReference type="Gene3D" id="1.25.40.10">
    <property type="entry name" value="Tetratricopeptide repeat domain"/>
    <property type="match status" value="1"/>
</dbReference>
<dbReference type="InterPro" id="IPR046357">
    <property type="entry name" value="PPIase_dom_sf"/>
</dbReference>
<dbReference type="GO" id="GO:0003755">
    <property type="term" value="F:peptidyl-prolyl cis-trans isomerase activity"/>
    <property type="evidence" value="ECO:0007669"/>
    <property type="project" value="UniProtKB-KW"/>
</dbReference>
<name>A0A834I0C9_RHYFE</name>
<keyword evidence="9" id="KW-1185">Reference proteome</keyword>
<gene>
    <name evidence="8" type="ORF">GWI33_016752</name>
</gene>
<dbReference type="GO" id="GO:0044183">
    <property type="term" value="F:protein folding chaperone"/>
    <property type="evidence" value="ECO:0007669"/>
    <property type="project" value="TreeGrafter"/>
</dbReference>
<evidence type="ECO:0000256" key="1">
    <source>
        <dbReference type="ARBA" id="ARBA00022737"/>
    </source>
</evidence>
<dbReference type="InterPro" id="IPR001179">
    <property type="entry name" value="PPIase_FKBP_dom"/>
</dbReference>
<keyword evidence="3" id="KW-0697">Rotamase</keyword>
<keyword evidence="3" id="KW-0413">Isomerase</keyword>
<dbReference type="PANTHER" id="PTHR46512">
    <property type="entry name" value="PEPTIDYLPROLYL ISOMERASE"/>
    <property type="match status" value="1"/>
</dbReference>
<protein>
    <recommendedName>
        <fullName evidence="3">peptidylprolyl isomerase</fullName>
        <ecNumber evidence="3">5.2.1.8</ecNumber>
    </recommendedName>
</protein>
<dbReference type="OrthoDB" id="532682at2759"/>
<evidence type="ECO:0000313" key="8">
    <source>
        <dbReference type="EMBL" id="KAF7270288.1"/>
    </source>
</evidence>
<dbReference type="EMBL" id="JAACXV010014117">
    <property type="protein sequence ID" value="KAF7270288.1"/>
    <property type="molecule type" value="Genomic_DNA"/>
</dbReference>
<sequence length="495" mass="56441">MFAGNQIQNKIKHNFRKNSIIMEKNNSENNEMSSREKDKLITEQFMENARTNDEIVGDIKSESEKMILEEISTEKNTDVLNDNMVNSSLLKSINSEVDSDETNEDVKSGDFYKVTAEDIKTTDDSYNEKNGLNQIDSKIQTSINDGDVECHLNSKNEPVEKPEWEDILGSGVILKKILQEGEADTRPKRSERCFIKYTCKVEGSDSDVIVDQAEYFEMCLGEADVIQGLDVAVGLMNKKEHSLLKVQARLAFGDRGLMPLIPPKATVIYDIQLVDVKEEADFDSLSIQDRRKIGNKKRERGNWWYQRNENTLAVQCYRRALDFLDEVENERETYKPTDGELQELLEDRLKVLNNMASAQIKMELYDQALTSLQTVLRCQPENIKALYRKAKVHISKNDLSQALQLLEKAKSVDPEDATITKEINNVNLLIQKQKNSEREYARRMFGGSGVVNQPKKKPSEKEDGKNRSKFHLWTSLGATVVLGVAGLIAYKMKYA</sequence>
<comment type="catalytic activity">
    <reaction evidence="3">
        <text>[protein]-peptidylproline (omega=180) = [protein]-peptidylproline (omega=0)</text>
        <dbReference type="Rhea" id="RHEA:16237"/>
        <dbReference type="Rhea" id="RHEA-COMP:10747"/>
        <dbReference type="Rhea" id="RHEA-COMP:10748"/>
        <dbReference type="ChEBI" id="CHEBI:83833"/>
        <dbReference type="ChEBI" id="CHEBI:83834"/>
        <dbReference type="EC" id="5.2.1.8"/>
    </reaction>
</comment>
<dbReference type="InterPro" id="IPR019734">
    <property type="entry name" value="TPR_rpt"/>
</dbReference>
<keyword evidence="6" id="KW-1133">Transmembrane helix</keyword>
<evidence type="ECO:0000256" key="6">
    <source>
        <dbReference type="SAM" id="Phobius"/>
    </source>
</evidence>
<evidence type="ECO:0000256" key="5">
    <source>
        <dbReference type="SAM" id="MobiDB-lite"/>
    </source>
</evidence>
<dbReference type="GO" id="GO:0043066">
    <property type="term" value="P:negative regulation of apoptotic process"/>
    <property type="evidence" value="ECO:0007669"/>
    <property type="project" value="TreeGrafter"/>
</dbReference>
<dbReference type="GO" id="GO:0005829">
    <property type="term" value="C:cytosol"/>
    <property type="evidence" value="ECO:0007669"/>
    <property type="project" value="TreeGrafter"/>
</dbReference>
<dbReference type="Pfam" id="PF00254">
    <property type="entry name" value="FKBP_C"/>
    <property type="match status" value="1"/>
</dbReference>
<feature type="transmembrane region" description="Helical" evidence="6">
    <location>
        <begin position="470"/>
        <end position="490"/>
    </location>
</feature>
<dbReference type="PROSITE" id="PS50005">
    <property type="entry name" value="TPR"/>
    <property type="match status" value="1"/>
</dbReference>
<dbReference type="AlphaFoldDB" id="A0A834I0C9"/>
<dbReference type="GO" id="GO:0016020">
    <property type="term" value="C:membrane"/>
    <property type="evidence" value="ECO:0007669"/>
    <property type="project" value="TreeGrafter"/>
</dbReference>
<dbReference type="GO" id="GO:0012505">
    <property type="term" value="C:endomembrane system"/>
    <property type="evidence" value="ECO:0007669"/>
    <property type="project" value="TreeGrafter"/>
</dbReference>
<keyword evidence="6" id="KW-0472">Membrane</keyword>
<dbReference type="GO" id="GO:0005740">
    <property type="term" value="C:mitochondrial envelope"/>
    <property type="evidence" value="ECO:0007669"/>
    <property type="project" value="TreeGrafter"/>
</dbReference>
<feature type="domain" description="PPIase FKBP-type" evidence="7">
    <location>
        <begin position="190"/>
        <end position="277"/>
    </location>
</feature>
<keyword evidence="1" id="KW-0677">Repeat</keyword>
<dbReference type="EC" id="5.2.1.8" evidence="3"/>
<evidence type="ECO:0000313" key="9">
    <source>
        <dbReference type="Proteomes" id="UP000625711"/>
    </source>
</evidence>
<dbReference type="InterPro" id="IPR050754">
    <property type="entry name" value="FKBP4/5/8-like"/>
</dbReference>
<dbReference type="SUPFAM" id="SSF48452">
    <property type="entry name" value="TPR-like"/>
    <property type="match status" value="1"/>
</dbReference>
<proteinExistence type="predicted"/>
<feature type="compositionally biased region" description="Basic and acidic residues" evidence="5">
    <location>
        <begin position="457"/>
        <end position="466"/>
    </location>
</feature>
<feature type="repeat" description="TPR" evidence="4">
    <location>
        <begin position="383"/>
        <end position="416"/>
    </location>
</feature>
<dbReference type="SUPFAM" id="SSF54534">
    <property type="entry name" value="FKBP-like"/>
    <property type="match status" value="1"/>
</dbReference>
<evidence type="ECO:0000256" key="4">
    <source>
        <dbReference type="PROSITE-ProRule" id="PRU00339"/>
    </source>
</evidence>
<dbReference type="Pfam" id="PF14559">
    <property type="entry name" value="TPR_19"/>
    <property type="match status" value="1"/>
</dbReference>
<evidence type="ECO:0000256" key="3">
    <source>
        <dbReference type="PROSITE-ProRule" id="PRU00277"/>
    </source>
</evidence>
<dbReference type="InterPro" id="IPR011990">
    <property type="entry name" value="TPR-like_helical_dom_sf"/>
</dbReference>
<dbReference type="PROSITE" id="PS50059">
    <property type="entry name" value="FKBP_PPIASE"/>
    <property type="match status" value="1"/>
</dbReference>